<evidence type="ECO:0000313" key="2">
    <source>
        <dbReference type="Proteomes" id="UP000010304"/>
    </source>
</evidence>
<sequence>MLYNQENYSMLEVEQAKSDIKSLAKEKSKLVKLDFNNPKDVSEFFDKE</sequence>
<name>E8K9J3_9STRE</name>
<dbReference type="HOGENOM" id="CLU_3158409_0_0_9"/>
<dbReference type="EMBL" id="AEVF01000003">
    <property type="protein sequence ID" value="EFX41105.1"/>
    <property type="molecule type" value="Genomic_DNA"/>
</dbReference>
<dbReference type="Proteomes" id="UP000010304">
    <property type="component" value="Unassembled WGS sequence"/>
</dbReference>
<evidence type="ECO:0000313" key="1">
    <source>
        <dbReference type="EMBL" id="EFX41105.1"/>
    </source>
</evidence>
<comment type="caution">
    <text evidence="1">The sequence shown here is derived from an EMBL/GenBank/DDBJ whole genome shotgun (WGS) entry which is preliminary data.</text>
</comment>
<dbReference type="RefSeq" id="WP_006144804.1">
    <property type="nucleotide sequence ID" value="NZ_GL732463.1"/>
</dbReference>
<dbReference type="AlphaFoldDB" id="E8K9J3"/>
<dbReference type="STRING" id="888746.HMPREF9180_0148"/>
<accession>E8K9J3</accession>
<reference evidence="1 2" key="1">
    <citation type="submission" date="2010-12" db="EMBL/GenBank/DDBJ databases">
        <authorList>
            <person name="Muzny D."/>
            <person name="Qin X."/>
            <person name="Deng J."/>
            <person name="Jiang H."/>
            <person name="Liu Y."/>
            <person name="Qu J."/>
            <person name="Song X.-Z."/>
            <person name="Zhang L."/>
            <person name="Thornton R."/>
            <person name="Coyle M."/>
            <person name="Francisco L."/>
            <person name="Jackson L."/>
            <person name="Javaid M."/>
            <person name="Korchina V."/>
            <person name="Kovar C."/>
            <person name="Mata R."/>
            <person name="Mathew T."/>
            <person name="Ngo R."/>
            <person name="Nguyen L."/>
            <person name="Nguyen N."/>
            <person name="Okwuonu G."/>
            <person name="Ongeri F."/>
            <person name="Pham C."/>
            <person name="Simmons D."/>
            <person name="Wilczek-Boney K."/>
            <person name="Hale W."/>
            <person name="Jakkamsetti A."/>
            <person name="Pham P."/>
            <person name="Ruth R."/>
            <person name="San Lucas F."/>
            <person name="Warren J."/>
            <person name="Zhang J."/>
            <person name="Zhao Z."/>
            <person name="Zhou C."/>
            <person name="Zhu D."/>
            <person name="Lee S."/>
            <person name="Bess C."/>
            <person name="Blankenburg K."/>
            <person name="Forbes L."/>
            <person name="Fu Q."/>
            <person name="Gubbala S."/>
            <person name="Hirani K."/>
            <person name="Jayaseelan J.C."/>
            <person name="Lara F."/>
            <person name="Munidasa M."/>
            <person name="Palculict T."/>
            <person name="Patil S."/>
            <person name="Pu L.-L."/>
            <person name="Saada N."/>
            <person name="Tang L."/>
            <person name="Weissenberger G."/>
            <person name="Zhu Y."/>
            <person name="Hemphill L."/>
            <person name="Shang Y."/>
            <person name="Youmans B."/>
            <person name="Ayvaz T."/>
            <person name="Ross M."/>
            <person name="Santibanez J."/>
            <person name="Aqrawi P."/>
            <person name="Gross S."/>
            <person name="Joshi V."/>
            <person name="Fowler G."/>
            <person name="Nazareth L."/>
            <person name="Reid J."/>
            <person name="Worley K."/>
            <person name="Petrosino J."/>
            <person name="Highlander S."/>
            <person name="Gibbs R."/>
        </authorList>
    </citation>
    <scope>NUCLEOTIDE SEQUENCE [LARGE SCALE GENOMIC DNA]</scope>
    <source>
        <strain evidence="1 2">ATCC 700780</strain>
    </source>
</reference>
<protein>
    <submittedName>
        <fullName evidence="1">Uncharacterized protein</fullName>
    </submittedName>
</protein>
<organism evidence="1 2">
    <name type="scientific">Streptococcus peroris ATCC 700780</name>
    <dbReference type="NCBI Taxonomy" id="888746"/>
    <lineage>
        <taxon>Bacteria</taxon>
        <taxon>Bacillati</taxon>
        <taxon>Bacillota</taxon>
        <taxon>Bacilli</taxon>
        <taxon>Lactobacillales</taxon>
        <taxon>Streptococcaceae</taxon>
        <taxon>Streptococcus</taxon>
    </lineage>
</organism>
<gene>
    <name evidence="1" type="ORF">HMPREF9180_0148</name>
</gene>
<proteinExistence type="predicted"/>
<keyword evidence="2" id="KW-1185">Reference proteome</keyword>